<reference evidence="1 2" key="1">
    <citation type="submission" date="2019-01" db="EMBL/GenBank/DDBJ databases">
        <title>Sequencing of cultivated peanut Arachis hypogaea provides insights into genome evolution and oil improvement.</title>
        <authorList>
            <person name="Chen X."/>
        </authorList>
    </citation>
    <scope>NUCLEOTIDE SEQUENCE [LARGE SCALE GENOMIC DNA]</scope>
    <source>
        <strain evidence="2">cv. Fuhuasheng</strain>
        <tissue evidence="1">Leaves</tissue>
    </source>
</reference>
<accession>A0A444XZS7</accession>
<organism evidence="1 2">
    <name type="scientific">Arachis hypogaea</name>
    <name type="common">Peanut</name>
    <dbReference type="NCBI Taxonomy" id="3818"/>
    <lineage>
        <taxon>Eukaryota</taxon>
        <taxon>Viridiplantae</taxon>
        <taxon>Streptophyta</taxon>
        <taxon>Embryophyta</taxon>
        <taxon>Tracheophyta</taxon>
        <taxon>Spermatophyta</taxon>
        <taxon>Magnoliopsida</taxon>
        <taxon>eudicotyledons</taxon>
        <taxon>Gunneridae</taxon>
        <taxon>Pentapetalae</taxon>
        <taxon>rosids</taxon>
        <taxon>fabids</taxon>
        <taxon>Fabales</taxon>
        <taxon>Fabaceae</taxon>
        <taxon>Papilionoideae</taxon>
        <taxon>50 kb inversion clade</taxon>
        <taxon>dalbergioids sensu lato</taxon>
        <taxon>Dalbergieae</taxon>
        <taxon>Pterocarpus clade</taxon>
        <taxon>Arachis</taxon>
    </lineage>
</organism>
<name>A0A444XZS7_ARAHY</name>
<evidence type="ECO:0000313" key="2">
    <source>
        <dbReference type="Proteomes" id="UP000289738"/>
    </source>
</evidence>
<protein>
    <submittedName>
        <fullName evidence="1">Uncharacterized protein</fullName>
    </submittedName>
</protein>
<sequence length="191" mass="21938">MVVFQLRTSFSDKDEAKDQKERTPQTNKIGPSRLATYIGERPYVDLTVQGFDPNQAEVGDKIPENTMFTFYPQKEMRLAGTDLAVAAYIFGMVKDKREILVSDLHCYGDKEAFQTLVPGRRFVDDIIILVATMLTYNSGRLIWYLPPTFAALFLEEIVLDESWYACKRHERPTISEFKLVEPELNQQEVGT</sequence>
<keyword evidence="2" id="KW-1185">Reference proteome</keyword>
<evidence type="ECO:0000313" key="1">
    <source>
        <dbReference type="EMBL" id="RYQ95177.1"/>
    </source>
</evidence>
<dbReference type="EMBL" id="SDMP01000018">
    <property type="protein sequence ID" value="RYQ95177.1"/>
    <property type="molecule type" value="Genomic_DNA"/>
</dbReference>
<gene>
    <name evidence="1" type="ORF">Ahy_B08g090239</name>
</gene>
<dbReference type="AlphaFoldDB" id="A0A444XZS7"/>
<dbReference type="Proteomes" id="UP000289738">
    <property type="component" value="Chromosome B08"/>
</dbReference>
<comment type="caution">
    <text evidence="1">The sequence shown here is derived from an EMBL/GenBank/DDBJ whole genome shotgun (WGS) entry which is preliminary data.</text>
</comment>
<proteinExistence type="predicted"/>